<evidence type="ECO:0000313" key="2">
    <source>
        <dbReference type="EnsemblMetazoa" id="HelroP75160"/>
    </source>
</evidence>
<protein>
    <submittedName>
        <fullName evidence="1 2">Uncharacterized protein</fullName>
    </submittedName>
</protein>
<dbReference type="EMBL" id="AMQM01003339">
    <property type="status" value="NOT_ANNOTATED_CDS"/>
    <property type="molecule type" value="Genomic_DNA"/>
</dbReference>
<evidence type="ECO:0000313" key="3">
    <source>
        <dbReference type="Proteomes" id="UP000015101"/>
    </source>
</evidence>
<dbReference type="GeneID" id="20215115"/>
<dbReference type="EMBL" id="KB096134">
    <property type="protein sequence ID" value="ESO07947.1"/>
    <property type="molecule type" value="Genomic_DNA"/>
</dbReference>
<dbReference type="Gene3D" id="3.80.10.10">
    <property type="entry name" value="Ribonuclease Inhibitor"/>
    <property type="match status" value="1"/>
</dbReference>
<organism evidence="2 3">
    <name type="scientific">Helobdella robusta</name>
    <name type="common">Californian leech</name>
    <dbReference type="NCBI Taxonomy" id="6412"/>
    <lineage>
        <taxon>Eukaryota</taxon>
        <taxon>Metazoa</taxon>
        <taxon>Spiralia</taxon>
        <taxon>Lophotrochozoa</taxon>
        <taxon>Annelida</taxon>
        <taxon>Clitellata</taxon>
        <taxon>Hirudinea</taxon>
        <taxon>Rhynchobdellida</taxon>
        <taxon>Glossiphoniidae</taxon>
        <taxon>Helobdella</taxon>
    </lineage>
</organism>
<dbReference type="InterPro" id="IPR032675">
    <property type="entry name" value="LRR_dom_sf"/>
</dbReference>
<dbReference type="CTD" id="20215115"/>
<sequence>FTDSGLQLISDHLDNLEVLNLCETLVTSQGILCLASLKNLRIVNLNSTAVSLSDYEKLKELLPNLTDVDVKYTDADLSC</sequence>
<name>T1G217_HELRO</name>
<reference evidence="2" key="3">
    <citation type="submission" date="2015-06" db="UniProtKB">
        <authorList>
            <consortium name="EnsemblMetazoa"/>
        </authorList>
    </citation>
    <scope>IDENTIFICATION</scope>
</reference>
<reference evidence="3" key="1">
    <citation type="submission" date="2012-12" db="EMBL/GenBank/DDBJ databases">
        <authorList>
            <person name="Hellsten U."/>
            <person name="Grimwood J."/>
            <person name="Chapman J.A."/>
            <person name="Shapiro H."/>
            <person name="Aerts A."/>
            <person name="Otillar R.P."/>
            <person name="Terry A.Y."/>
            <person name="Boore J.L."/>
            <person name="Simakov O."/>
            <person name="Marletaz F."/>
            <person name="Cho S.-J."/>
            <person name="Edsinger-Gonzales E."/>
            <person name="Havlak P."/>
            <person name="Kuo D.-H."/>
            <person name="Larsson T."/>
            <person name="Lv J."/>
            <person name="Arendt D."/>
            <person name="Savage R."/>
            <person name="Osoegawa K."/>
            <person name="de Jong P."/>
            <person name="Lindberg D.R."/>
            <person name="Seaver E.C."/>
            <person name="Weisblat D.A."/>
            <person name="Putnam N.H."/>
            <person name="Grigoriev I.V."/>
            <person name="Rokhsar D.S."/>
        </authorList>
    </citation>
    <scope>NUCLEOTIDE SEQUENCE</scope>
</reference>
<dbReference type="EnsemblMetazoa" id="HelroT75160">
    <property type="protein sequence ID" value="HelroP75160"/>
    <property type="gene ID" value="HelroG75160"/>
</dbReference>
<dbReference type="RefSeq" id="XP_009013736.1">
    <property type="nucleotide sequence ID" value="XM_009015488.1"/>
</dbReference>
<reference evidence="1 3" key="2">
    <citation type="journal article" date="2013" name="Nature">
        <title>Insights into bilaterian evolution from three spiralian genomes.</title>
        <authorList>
            <person name="Simakov O."/>
            <person name="Marletaz F."/>
            <person name="Cho S.J."/>
            <person name="Edsinger-Gonzales E."/>
            <person name="Havlak P."/>
            <person name="Hellsten U."/>
            <person name="Kuo D.H."/>
            <person name="Larsson T."/>
            <person name="Lv J."/>
            <person name="Arendt D."/>
            <person name="Savage R."/>
            <person name="Osoegawa K."/>
            <person name="de Jong P."/>
            <person name="Grimwood J."/>
            <person name="Chapman J.A."/>
            <person name="Shapiro H."/>
            <person name="Aerts A."/>
            <person name="Otillar R.P."/>
            <person name="Terry A.Y."/>
            <person name="Boore J.L."/>
            <person name="Grigoriev I.V."/>
            <person name="Lindberg D.R."/>
            <person name="Seaver E.C."/>
            <person name="Weisblat D.A."/>
            <person name="Putnam N.H."/>
            <person name="Rokhsar D.S."/>
        </authorList>
    </citation>
    <scope>NUCLEOTIDE SEQUENCE</scope>
</reference>
<dbReference type="KEGG" id="hro:HELRODRAFT_75160"/>
<proteinExistence type="predicted"/>
<evidence type="ECO:0000313" key="1">
    <source>
        <dbReference type="EMBL" id="ESO07947.1"/>
    </source>
</evidence>
<dbReference type="SUPFAM" id="SSF52047">
    <property type="entry name" value="RNI-like"/>
    <property type="match status" value="1"/>
</dbReference>
<gene>
    <name evidence="2" type="primary">20215115</name>
    <name evidence="1" type="ORF">HELRODRAFT_75160</name>
</gene>
<accession>T1G217</accession>
<keyword evidence="3" id="KW-1185">Reference proteome</keyword>
<dbReference type="AlphaFoldDB" id="T1G217"/>
<dbReference type="InParanoid" id="T1G217"/>
<dbReference type="HOGENOM" id="CLU_2660952_0_0_1"/>
<dbReference type="OrthoDB" id="10056090at2759"/>
<dbReference type="Proteomes" id="UP000015101">
    <property type="component" value="Unassembled WGS sequence"/>
</dbReference>